<proteinExistence type="predicted"/>
<dbReference type="EMBL" id="QFXE01000008">
    <property type="protein sequence ID" value="RDH86702.1"/>
    <property type="molecule type" value="Genomic_DNA"/>
</dbReference>
<reference evidence="1 2" key="1">
    <citation type="journal article" date="2018" name="ISME J.">
        <title>Endosymbiont genomes yield clues of tubeworm success.</title>
        <authorList>
            <person name="Li Y."/>
            <person name="Liles M.R."/>
            <person name="Halanych K.M."/>
        </authorList>
    </citation>
    <scope>NUCLEOTIDE SEQUENCE [LARGE SCALE GENOMIC DNA]</scope>
    <source>
        <strain evidence="1">A1462</strain>
    </source>
</reference>
<protein>
    <submittedName>
        <fullName evidence="1">Uncharacterized protein</fullName>
    </submittedName>
</protein>
<sequence>MLTGLPWAALIRNFGLVGEAVSVSDLAPQAIEAKYSGAGVGCKTLAEVSKQIGVDADEAETFRQLGERYALNPIDLPKLTYR</sequence>
<evidence type="ECO:0000313" key="1">
    <source>
        <dbReference type="EMBL" id="RDH86702.1"/>
    </source>
</evidence>
<gene>
    <name evidence="1" type="ORF">DIZ78_07310</name>
</gene>
<accession>A0A370DQW0</accession>
<keyword evidence="2" id="KW-1185">Reference proteome</keyword>
<evidence type="ECO:0000313" key="2">
    <source>
        <dbReference type="Proteomes" id="UP000254771"/>
    </source>
</evidence>
<dbReference type="AlphaFoldDB" id="A0A370DQW0"/>
<comment type="caution">
    <text evidence="1">The sequence shown here is derived from an EMBL/GenBank/DDBJ whole genome shotgun (WGS) entry which is preliminary data.</text>
</comment>
<dbReference type="Proteomes" id="UP000254771">
    <property type="component" value="Unassembled WGS sequence"/>
</dbReference>
<name>A0A370DQW0_9GAMM</name>
<organism evidence="1 2">
    <name type="scientific">endosymbiont of Escarpia spicata</name>
    <dbReference type="NCBI Taxonomy" id="2200908"/>
    <lineage>
        <taxon>Bacteria</taxon>
        <taxon>Pseudomonadati</taxon>
        <taxon>Pseudomonadota</taxon>
        <taxon>Gammaproteobacteria</taxon>
        <taxon>sulfur-oxidizing symbionts</taxon>
    </lineage>
</organism>